<dbReference type="EMBL" id="BARW01022793">
    <property type="protein sequence ID" value="GAI88932.1"/>
    <property type="molecule type" value="Genomic_DNA"/>
</dbReference>
<accession>X1S7B1</accession>
<name>X1S7B1_9ZZZZ</name>
<gene>
    <name evidence="2" type="ORF">S12H4_37948</name>
</gene>
<sequence length="163" mass="18071">MKIGIISDSHDNLIKIRKAAGIFEQNKIEALIHAGDFCSPFFFRQLEDLKKSCSRMYAVFGNNDGDRLLLSRSGGDFCSFKDAVFTFELGGRKIVVMHYPDVAESLFHSGHFDLVIFGHTHTVVEEGVECKLLNPGACSGYLTERATVALFDSETMGVEVITL</sequence>
<dbReference type="InterPro" id="IPR000979">
    <property type="entry name" value="Phosphodiesterase_MJ0936/Vps29"/>
</dbReference>
<evidence type="ECO:0000313" key="2">
    <source>
        <dbReference type="EMBL" id="GAI88932.1"/>
    </source>
</evidence>
<dbReference type="Pfam" id="PF12850">
    <property type="entry name" value="Metallophos_2"/>
    <property type="match status" value="1"/>
</dbReference>
<dbReference type="InterPro" id="IPR041802">
    <property type="entry name" value="MPP_YfcE"/>
</dbReference>
<proteinExistence type="predicted"/>
<dbReference type="AlphaFoldDB" id="X1S7B1"/>
<dbReference type="PANTHER" id="PTHR43165">
    <property type="entry name" value="METALLOPHOSPHOESTERASE"/>
    <property type="match status" value="1"/>
</dbReference>
<dbReference type="InterPro" id="IPR029052">
    <property type="entry name" value="Metallo-depent_PP-like"/>
</dbReference>
<comment type="caution">
    <text evidence="2">The sequence shown here is derived from an EMBL/GenBank/DDBJ whole genome shotgun (WGS) entry which is preliminary data.</text>
</comment>
<dbReference type="CDD" id="cd00841">
    <property type="entry name" value="MPP_YfcE"/>
    <property type="match status" value="1"/>
</dbReference>
<reference evidence="2" key="1">
    <citation type="journal article" date="2014" name="Front. Microbiol.">
        <title>High frequency of phylogenetically diverse reductive dehalogenase-homologous genes in deep subseafloor sedimentary metagenomes.</title>
        <authorList>
            <person name="Kawai M."/>
            <person name="Futagami T."/>
            <person name="Toyoda A."/>
            <person name="Takaki Y."/>
            <person name="Nishi S."/>
            <person name="Hori S."/>
            <person name="Arai W."/>
            <person name="Tsubouchi T."/>
            <person name="Morono Y."/>
            <person name="Uchiyama I."/>
            <person name="Ito T."/>
            <person name="Fujiyama A."/>
            <person name="Inagaki F."/>
            <person name="Takami H."/>
        </authorList>
    </citation>
    <scope>NUCLEOTIDE SEQUENCE</scope>
    <source>
        <strain evidence="2">Expedition CK06-06</strain>
    </source>
</reference>
<dbReference type="NCBIfam" id="TIGR00040">
    <property type="entry name" value="yfcE"/>
    <property type="match status" value="1"/>
</dbReference>
<protein>
    <recommendedName>
        <fullName evidence="1">Calcineurin-like phosphoesterase domain-containing protein</fullName>
    </recommendedName>
</protein>
<dbReference type="SUPFAM" id="SSF56300">
    <property type="entry name" value="Metallo-dependent phosphatases"/>
    <property type="match status" value="1"/>
</dbReference>
<dbReference type="InterPro" id="IPR053193">
    <property type="entry name" value="MetalloPDE_YfcE-like"/>
</dbReference>
<dbReference type="InterPro" id="IPR024654">
    <property type="entry name" value="Calcineurin-like_PHP_lpxH"/>
</dbReference>
<organism evidence="2">
    <name type="scientific">marine sediment metagenome</name>
    <dbReference type="NCBI Taxonomy" id="412755"/>
    <lineage>
        <taxon>unclassified sequences</taxon>
        <taxon>metagenomes</taxon>
        <taxon>ecological metagenomes</taxon>
    </lineage>
</organism>
<evidence type="ECO:0000259" key="1">
    <source>
        <dbReference type="Pfam" id="PF12850"/>
    </source>
</evidence>
<dbReference type="Gene3D" id="3.60.21.10">
    <property type="match status" value="1"/>
</dbReference>
<feature type="domain" description="Calcineurin-like phosphoesterase" evidence="1">
    <location>
        <begin position="1"/>
        <end position="155"/>
    </location>
</feature>
<dbReference type="PANTHER" id="PTHR43165:SF1">
    <property type="entry name" value="PHOSPHODIESTERASE MJ0936"/>
    <property type="match status" value="1"/>
</dbReference>